<keyword evidence="6" id="KW-1185">Reference proteome</keyword>
<keyword evidence="2" id="KW-0328">Glycosyltransferase</keyword>
<dbReference type="SUPFAM" id="SSF53756">
    <property type="entry name" value="UDP-Glycosyltransferase/glycogen phosphorylase"/>
    <property type="match status" value="1"/>
</dbReference>
<evidence type="ECO:0000256" key="5">
    <source>
        <dbReference type="SAM" id="SignalP"/>
    </source>
</evidence>
<dbReference type="GeneID" id="110983587"/>
<dbReference type="RefSeq" id="XP_022098634.1">
    <property type="nucleotide sequence ID" value="XM_022242942.1"/>
</dbReference>
<keyword evidence="4" id="KW-0812">Transmembrane</keyword>
<dbReference type="OMA" id="WLIIEEE"/>
<dbReference type="AlphaFoldDB" id="A0A8B7YZ54"/>
<gene>
    <name evidence="7" type="primary">LOC110983587</name>
</gene>
<feature type="transmembrane region" description="Helical" evidence="4">
    <location>
        <begin position="416"/>
        <end position="439"/>
    </location>
</feature>
<evidence type="ECO:0000313" key="7">
    <source>
        <dbReference type="RefSeq" id="XP_022098634.1"/>
    </source>
</evidence>
<reference evidence="7" key="1">
    <citation type="submission" date="2025-08" db="UniProtKB">
        <authorList>
            <consortium name="RefSeq"/>
        </authorList>
    </citation>
    <scope>IDENTIFICATION</scope>
</reference>
<comment type="similarity">
    <text evidence="1">Belongs to the UDP-glycosyltransferase family.</text>
</comment>
<protein>
    <submittedName>
        <fullName evidence="7">UDP-glucuronosyltransferase 1-2-like</fullName>
    </submittedName>
</protein>
<evidence type="ECO:0000256" key="4">
    <source>
        <dbReference type="SAM" id="Phobius"/>
    </source>
</evidence>
<dbReference type="Pfam" id="PF00201">
    <property type="entry name" value="UDPGT"/>
    <property type="match status" value="1"/>
</dbReference>
<dbReference type="GO" id="GO:0008194">
    <property type="term" value="F:UDP-glycosyltransferase activity"/>
    <property type="evidence" value="ECO:0007669"/>
    <property type="project" value="InterPro"/>
</dbReference>
<proteinExistence type="inferred from homology"/>
<dbReference type="InterPro" id="IPR050271">
    <property type="entry name" value="UDP-glycosyltransferase"/>
</dbReference>
<sequence>MVVFRAVGFLVLSMIIFQHKPVFGSKILVAATSGMSSHMISALEIAKTLSARGNRVWLIIEEETYNTYVHGRIEIPDQIRNVFFKLMSVSHKDGDIYLRRYIFKQLRDSQANSALQYRTEAEDREMEKRLGGKKVDVFKASSFVIDDMLGNKEVIENLKTVGFDMIIGDVVSLYHVFLSQVLKVPCIQFGLTSMVPSQHDRFAFNPSYSAYMPERLSSLTDVMTFRERTTNALLYLVTGYFYYHYMLTPMDAVLRKRNIRPDANFGQLLSEAAMWIFNSDFVFDFPRPLSPHVKFVGGVLTGPSKSLDEEWQSFVDGAGEHGFVIMALGTLISDELTDQQAESIASSLALLPQKVAWSYSGKLPKTLGNNRMSAIARDRASPMTGLEEVAYWVEYAVRHGTDHLKPRAMQLSFVQYYLLDVIAITVVMVTIMCFCFAVFRRKMFKNN</sequence>
<dbReference type="InterPro" id="IPR002213">
    <property type="entry name" value="UDP_glucos_trans"/>
</dbReference>
<evidence type="ECO:0000256" key="3">
    <source>
        <dbReference type="ARBA" id="ARBA00022679"/>
    </source>
</evidence>
<keyword evidence="5" id="KW-0732">Signal</keyword>
<evidence type="ECO:0000256" key="2">
    <source>
        <dbReference type="ARBA" id="ARBA00022676"/>
    </source>
</evidence>
<feature type="chain" id="PRO_5034958011" evidence="5">
    <location>
        <begin position="25"/>
        <end position="447"/>
    </location>
</feature>
<feature type="signal peptide" evidence="5">
    <location>
        <begin position="1"/>
        <end position="24"/>
    </location>
</feature>
<dbReference type="Gene3D" id="3.40.50.2000">
    <property type="entry name" value="Glycogen Phosphorylase B"/>
    <property type="match status" value="2"/>
</dbReference>
<dbReference type="PANTHER" id="PTHR48043">
    <property type="entry name" value="EG:EG0003.4 PROTEIN-RELATED"/>
    <property type="match status" value="1"/>
</dbReference>
<evidence type="ECO:0000256" key="1">
    <source>
        <dbReference type="ARBA" id="ARBA00009995"/>
    </source>
</evidence>
<dbReference type="KEGG" id="aplc:110983587"/>
<evidence type="ECO:0000313" key="6">
    <source>
        <dbReference type="Proteomes" id="UP000694845"/>
    </source>
</evidence>
<dbReference type="Proteomes" id="UP000694845">
    <property type="component" value="Unplaced"/>
</dbReference>
<dbReference type="OrthoDB" id="5835829at2759"/>
<organism evidence="6 7">
    <name type="scientific">Acanthaster planci</name>
    <name type="common">Crown-of-thorns starfish</name>
    <dbReference type="NCBI Taxonomy" id="133434"/>
    <lineage>
        <taxon>Eukaryota</taxon>
        <taxon>Metazoa</taxon>
        <taxon>Echinodermata</taxon>
        <taxon>Eleutherozoa</taxon>
        <taxon>Asterozoa</taxon>
        <taxon>Asteroidea</taxon>
        <taxon>Valvatacea</taxon>
        <taxon>Valvatida</taxon>
        <taxon>Acanthasteridae</taxon>
        <taxon>Acanthaster</taxon>
    </lineage>
</organism>
<accession>A0A8B7YZ54</accession>
<keyword evidence="4" id="KW-0472">Membrane</keyword>
<keyword evidence="4" id="KW-1133">Transmembrane helix</keyword>
<keyword evidence="3" id="KW-0808">Transferase</keyword>
<name>A0A8B7YZ54_ACAPL</name>
<dbReference type="PANTHER" id="PTHR48043:SF145">
    <property type="entry name" value="FI06409P-RELATED"/>
    <property type="match status" value="1"/>
</dbReference>